<evidence type="ECO:0000313" key="19">
    <source>
        <dbReference type="EMBL" id="WIA15029.1"/>
    </source>
</evidence>
<dbReference type="Pfam" id="PF00271">
    <property type="entry name" value="Helicase_C"/>
    <property type="match status" value="1"/>
</dbReference>
<dbReference type="PROSITE" id="PS51194">
    <property type="entry name" value="HELICASE_CTER"/>
    <property type="match status" value="1"/>
</dbReference>
<dbReference type="InterPro" id="IPR000629">
    <property type="entry name" value="RNA-helicase_DEAD-box_CS"/>
</dbReference>
<dbReference type="SUPFAM" id="SSF52540">
    <property type="entry name" value="P-loop containing nucleoside triphosphate hydrolases"/>
    <property type="match status" value="1"/>
</dbReference>
<comment type="function">
    <text evidence="11">ATP-dependent RNA helicase required for 60S ribosomal subunit synthesis. Involved in efficient pre-rRNA processing, predominantly at site A3, which is necessary for the normal formation of 25S and 5.8S rRNAs.</text>
</comment>
<evidence type="ECO:0000256" key="9">
    <source>
        <dbReference type="ARBA" id="ARBA00022840"/>
    </source>
</evidence>
<name>A0ABY8U0X8_TETOB</name>
<evidence type="ECO:0000256" key="3">
    <source>
        <dbReference type="ARBA" id="ARBA00012552"/>
    </source>
</evidence>
<dbReference type="InterPro" id="IPR014014">
    <property type="entry name" value="RNA_helicase_DEAD_Q_motif"/>
</dbReference>
<evidence type="ECO:0000256" key="8">
    <source>
        <dbReference type="ARBA" id="ARBA00022806"/>
    </source>
</evidence>
<feature type="compositionally biased region" description="Polar residues" evidence="14">
    <location>
        <begin position="232"/>
        <end position="244"/>
    </location>
</feature>
<evidence type="ECO:0000313" key="20">
    <source>
        <dbReference type="Proteomes" id="UP001244341"/>
    </source>
</evidence>
<evidence type="ECO:0000256" key="11">
    <source>
        <dbReference type="ARBA" id="ARBA00037449"/>
    </source>
</evidence>
<accession>A0ABY8U0X8</accession>
<feature type="compositionally biased region" description="Low complexity" evidence="14">
    <location>
        <begin position="452"/>
        <end position="467"/>
    </location>
</feature>
<dbReference type="Pfam" id="PF00270">
    <property type="entry name" value="DEAD"/>
    <property type="match status" value="1"/>
</dbReference>
<dbReference type="CDD" id="cd00268">
    <property type="entry name" value="DEADc"/>
    <property type="match status" value="1"/>
</dbReference>
<dbReference type="PROSITE" id="PS51192">
    <property type="entry name" value="HELICASE_ATP_BIND_1"/>
    <property type="match status" value="1"/>
</dbReference>
<keyword evidence="4" id="KW-0690">Ribosome biogenesis</keyword>
<dbReference type="PANTHER" id="PTHR47958">
    <property type="entry name" value="ATP-DEPENDENT RNA HELICASE DBP3"/>
    <property type="match status" value="1"/>
</dbReference>
<dbReference type="InterPro" id="IPR011545">
    <property type="entry name" value="DEAD/DEAH_box_helicase_dom"/>
</dbReference>
<feature type="compositionally biased region" description="Basic and acidic residues" evidence="14">
    <location>
        <begin position="716"/>
        <end position="726"/>
    </location>
</feature>
<feature type="compositionally biased region" description="Low complexity" evidence="14">
    <location>
        <begin position="208"/>
        <end position="228"/>
    </location>
</feature>
<dbReference type="CDD" id="cd18787">
    <property type="entry name" value="SF2_C_DEAD"/>
    <property type="match status" value="1"/>
</dbReference>
<feature type="domain" description="DEAD-box RNA helicase Q" evidence="18">
    <location>
        <begin position="139"/>
        <end position="167"/>
    </location>
</feature>
<dbReference type="EC" id="3.6.4.13" evidence="3"/>
<evidence type="ECO:0000256" key="6">
    <source>
        <dbReference type="ARBA" id="ARBA00022741"/>
    </source>
</evidence>
<dbReference type="InterPro" id="IPR027417">
    <property type="entry name" value="P-loop_NTPase"/>
</dbReference>
<dbReference type="InterPro" id="IPR014001">
    <property type="entry name" value="Helicase_ATP-bd"/>
</dbReference>
<keyword evidence="15" id="KW-0732">Signal</keyword>
<keyword evidence="9 13" id="KW-0067">ATP-binding</keyword>
<feature type="domain" description="Helicase ATP-binding" evidence="16">
    <location>
        <begin position="170"/>
        <end position="400"/>
    </location>
</feature>
<keyword evidence="6 13" id="KW-0547">Nucleotide-binding</keyword>
<keyword evidence="10" id="KW-0539">Nucleus</keyword>
<evidence type="ECO:0000256" key="4">
    <source>
        <dbReference type="ARBA" id="ARBA00022517"/>
    </source>
</evidence>
<dbReference type="PROSITE" id="PS51257">
    <property type="entry name" value="PROKAR_LIPOPROTEIN"/>
    <property type="match status" value="1"/>
</dbReference>
<feature type="region of interest" description="Disordered" evidence="14">
    <location>
        <begin position="445"/>
        <end position="491"/>
    </location>
</feature>
<evidence type="ECO:0000256" key="1">
    <source>
        <dbReference type="ARBA" id="ARBA00004604"/>
    </source>
</evidence>
<keyword evidence="5" id="KW-0698">rRNA processing</keyword>
<evidence type="ECO:0000256" key="12">
    <source>
        <dbReference type="PROSITE-ProRule" id="PRU00552"/>
    </source>
</evidence>
<dbReference type="Gene3D" id="3.40.50.300">
    <property type="entry name" value="P-loop containing nucleotide triphosphate hydrolases"/>
    <property type="match status" value="2"/>
</dbReference>
<evidence type="ECO:0000256" key="13">
    <source>
        <dbReference type="RuleBase" id="RU000492"/>
    </source>
</evidence>
<dbReference type="PROSITE" id="PS00039">
    <property type="entry name" value="DEAD_ATP_HELICASE"/>
    <property type="match status" value="1"/>
</dbReference>
<evidence type="ECO:0000256" key="15">
    <source>
        <dbReference type="SAM" id="SignalP"/>
    </source>
</evidence>
<gene>
    <name evidence="19" type="ORF">OEZ85_001730</name>
</gene>
<feature type="region of interest" description="Disordered" evidence="14">
    <location>
        <begin position="208"/>
        <end position="252"/>
    </location>
</feature>
<feature type="short sequence motif" description="Q motif" evidence="12">
    <location>
        <begin position="139"/>
        <end position="167"/>
    </location>
</feature>
<feature type="compositionally biased region" description="Basic and acidic residues" evidence="14">
    <location>
        <begin position="675"/>
        <end position="684"/>
    </location>
</feature>
<feature type="domain" description="Helicase C-terminal" evidence="17">
    <location>
        <begin position="482"/>
        <end position="625"/>
    </location>
</feature>
<sequence length="726" mass="78019">MRLARVLGALCTRPGAALGITCGFQQLPAAAGACSLSTLSCLSAQLRQTHGKEQRSSSHGAQLLLRQQHWQYPGQLQPVRWQSSMLAAAEDQSESDSEQQPAAAAAAAAALQPEQLSPTQYRRKFQMYVDAADAPDPCQTFEQAELPAALLNALLRHGFTAPSYIQAQAWPIAMQGRDLVAIASTGSGKTAGFLVPAFLHIQEQTAALQQHAAQHPEQQQQQQQQQHRQQQRGGWQSKWNQPQSWGGAGKAPPFALVLAPTRELAQQIQHEAERLGAPFKIRNACLYGGASRGPQGRSLSRAPQLIIATPGRLLDFVTSGELSLNRVSMLVLDEADRMLDMGFEPQIRELLSHMPGGEAAQPLKQGEPAPPQRQTLFFSATWPKEVQHIARQLCKNDPVRVFVGNVQEKLVANKDVTQLVAMLGDAEDRLPALRDYLHDHLHGAELTSNNTSSSSSGSSSSSSSSSRRGSRGGVSGTAEDPYAQDDLPNPQPRVVVFASTKRDCDRLSHELTRSGIRAITVHGDKSQYERDSALSAFRRGIVPVLVATDVAARGLDIPGVTAVVNYDFPSDHEMYVHRIGRTGRAGRKGESLTLLVPQDAAVTPVLVQIMRDAGQVVPPELEAVAARVRKPAASKHRYGGGGGRNGGGRNGGGGGGFRSSSGSRGGRGGGGGGFQRREQQDEWRPSGGGSGSRGRSRDEDSWGRGSKGGDEGYGGRPEKRERRGSW</sequence>
<evidence type="ECO:0000256" key="2">
    <source>
        <dbReference type="ARBA" id="ARBA00009334"/>
    </source>
</evidence>
<comment type="subcellular location">
    <subcellularLocation>
        <location evidence="1">Nucleus</location>
        <location evidence="1">Nucleolus</location>
    </subcellularLocation>
</comment>
<organism evidence="19 20">
    <name type="scientific">Tetradesmus obliquus</name>
    <name type="common">Green alga</name>
    <name type="synonym">Acutodesmus obliquus</name>
    <dbReference type="NCBI Taxonomy" id="3088"/>
    <lineage>
        <taxon>Eukaryota</taxon>
        <taxon>Viridiplantae</taxon>
        <taxon>Chlorophyta</taxon>
        <taxon>core chlorophytes</taxon>
        <taxon>Chlorophyceae</taxon>
        <taxon>CS clade</taxon>
        <taxon>Sphaeropleales</taxon>
        <taxon>Scenedesmaceae</taxon>
        <taxon>Tetradesmus</taxon>
    </lineage>
</organism>
<evidence type="ECO:0000259" key="18">
    <source>
        <dbReference type="PROSITE" id="PS51195"/>
    </source>
</evidence>
<evidence type="ECO:0000256" key="10">
    <source>
        <dbReference type="ARBA" id="ARBA00023242"/>
    </source>
</evidence>
<evidence type="ECO:0000256" key="5">
    <source>
        <dbReference type="ARBA" id="ARBA00022552"/>
    </source>
</evidence>
<feature type="compositionally biased region" description="Basic and acidic residues" evidence="14">
    <location>
        <begin position="695"/>
        <end position="710"/>
    </location>
</feature>
<protein>
    <recommendedName>
        <fullName evidence="3">RNA helicase</fullName>
        <ecNumber evidence="3">3.6.4.13</ecNumber>
    </recommendedName>
</protein>
<keyword evidence="20" id="KW-1185">Reference proteome</keyword>
<dbReference type="SMART" id="SM00487">
    <property type="entry name" value="DEXDc"/>
    <property type="match status" value="1"/>
</dbReference>
<dbReference type="InterPro" id="IPR044742">
    <property type="entry name" value="DEAD/DEAH_RhlB"/>
</dbReference>
<keyword evidence="8 13" id="KW-0347">Helicase</keyword>
<feature type="chain" id="PRO_5045898202" description="RNA helicase" evidence="15">
    <location>
        <begin position="20"/>
        <end position="726"/>
    </location>
</feature>
<keyword evidence="7 13" id="KW-0378">Hydrolase</keyword>
<feature type="region of interest" description="Disordered" evidence="14">
    <location>
        <begin position="628"/>
        <end position="726"/>
    </location>
</feature>
<feature type="compositionally biased region" description="Basic residues" evidence="14">
    <location>
        <begin position="628"/>
        <end position="638"/>
    </location>
</feature>
<feature type="region of interest" description="Disordered" evidence="14">
    <location>
        <begin position="85"/>
        <end position="111"/>
    </location>
</feature>
<proteinExistence type="inferred from homology"/>
<comment type="similarity">
    <text evidence="2">Belongs to the DEAD box helicase family. DDX5/DBP2 subfamily.</text>
</comment>
<evidence type="ECO:0000256" key="14">
    <source>
        <dbReference type="SAM" id="MobiDB-lite"/>
    </source>
</evidence>
<evidence type="ECO:0000256" key="7">
    <source>
        <dbReference type="ARBA" id="ARBA00022801"/>
    </source>
</evidence>
<dbReference type="PROSITE" id="PS51195">
    <property type="entry name" value="Q_MOTIF"/>
    <property type="match status" value="1"/>
</dbReference>
<dbReference type="InterPro" id="IPR001650">
    <property type="entry name" value="Helicase_C-like"/>
</dbReference>
<feature type="compositionally biased region" description="Low complexity" evidence="14">
    <location>
        <begin position="98"/>
        <end position="111"/>
    </location>
</feature>
<dbReference type="Proteomes" id="UP001244341">
    <property type="component" value="Chromosome 6b"/>
</dbReference>
<reference evidence="19 20" key="1">
    <citation type="submission" date="2023-05" db="EMBL/GenBank/DDBJ databases">
        <title>A 100% complete, gapless, phased diploid assembly of the Scenedesmus obliquus UTEX 3031 genome.</title>
        <authorList>
            <person name="Biondi T.C."/>
            <person name="Hanschen E.R."/>
            <person name="Kwon T."/>
            <person name="Eng W."/>
            <person name="Kruse C.P.S."/>
            <person name="Koehler S.I."/>
            <person name="Kunde Y."/>
            <person name="Gleasner C.D."/>
            <person name="You Mak K.T."/>
            <person name="Polle J."/>
            <person name="Hovde B.T."/>
            <person name="Starkenburg S.R."/>
        </authorList>
    </citation>
    <scope>NUCLEOTIDE SEQUENCE [LARGE SCALE GENOMIC DNA]</scope>
    <source>
        <strain evidence="19 20">DOE0152z</strain>
    </source>
</reference>
<dbReference type="SMART" id="SM00490">
    <property type="entry name" value="HELICc"/>
    <property type="match status" value="1"/>
</dbReference>
<evidence type="ECO:0000259" key="17">
    <source>
        <dbReference type="PROSITE" id="PS51194"/>
    </source>
</evidence>
<feature type="compositionally biased region" description="Gly residues" evidence="14">
    <location>
        <begin position="639"/>
        <end position="674"/>
    </location>
</feature>
<evidence type="ECO:0000259" key="16">
    <source>
        <dbReference type="PROSITE" id="PS51192"/>
    </source>
</evidence>
<feature type="signal peptide" evidence="15">
    <location>
        <begin position="1"/>
        <end position="19"/>
    </location>
</feature>
<dbReference type="EMBL" id="CP126213">
    <property type="protein sequence ID" value="WIA15029.1"/>
    <property type="molecule type" value="Genomic_DNA"/>
</dbReference>